<dbReference type="KEGG" id="sfm:108925942"/>
<keyword evidence="7" id="KW-0862">Zinc</keyword>
<dbReference type="GO" id="GO:0008270">
    <property type="term" value="F:zinc ion binding"/>
    <property type="evidence" value="ECO:0007669"/>
    <property type="project" value="UniProtKB-KW"/>
</dbReference>
<dbReference type="FunFam" id="2.30.29.30:FF:000099">
    <property type="entry name" value="Arf-GAP with dual PH domain-containing protein 1"/>
    <property type="match status" value="1"/>
</dbReference>
<evidence type="ECO:0000256" key="5">
    <source>
        <dbReference type="ARBA" id="ARBA00022737"/>
    </source>
</evidence>
<dbReference type="FunFam" id="2.30.29.30:FF:000080">
    <property type="entry name" value="Arf-GAP with dual PH domain-containing protein 1"/>
    <property type="match status" value="1"/>
</dbReference>
<dbReference type="InterPro" id="IPR037849">
    <property type="entry name" value="PH1_ADAP"/>
</dbReference>
<gene>
    <name evidence="11" type="primary">LOC108925942</name>
</gene>
<dbReference type="InterPro" id="IPR037278">
    <property type="entry name" value="ARFGAP/RecO"/>
</dbReference>
<dbReference type="SMART" id="SM00233">
    <property type="entry name" value="PH"/>
    <property type="match status" value="2"/>
</dbReference>
<dbReference type="Pfam" id="PF01412">
    <property type="entry name" value="ArfGap"/>
    <property type="match status" value="1"/>
</dbReference>
<evidence type="ECO:0000256" key="3">
    <source>
        <dbReference type="ARBA" id="ARBA00022490"/>
    </source>
</evidence>
<dbReference type="Ensembl" id="ENSSFOT00015015515.2">
    <property type="protein sequence ID" value="ENSSFOP00015015334.2"/>
    <property type="gene ID" value="ENSSFOG00015009904.2"/>
</dbReference>
<sequence length="375" mass="43397">MAAEDESASDLIKHVLSQPGNEACADCGSLGPQWGSTSLGVLLCQACSIIHKKILPANKVKHLSSWEVPELKTLAENGNAAAKAKYEVVMPIYYYRPRRNDCQVLKEEWVKAKYERQEFVDPMKKQSYQEEVREGWLMKLGRDNGLFLKRKFVLREKDGKLKYYPKEDEKDPKAVINVETMNPTFQPEKIGHRNGLQITYQKEHRTRNLFLYHEDGKEIVDWFNTIRAVQFKWLKLAFPAEGDQELLKRLPRNFLKEGFMEKTGPKKTESFKKRWFTLDKRRLLYFCDPLDAFPKGEVFLGHKDNGYSAGLGLPKGTESNGAWKHGITLDTPKRCYLFTCESEGDQKDWLDHFNAIINTAMSPHDYAQESLLKHK</sequence>
<reference evidence="11" key="2">
    <citation type="submission" date="2025-08" db="UniProtKB">
        <authorList>
            <consortium name="Ensembl"/>
        </authorList>
    </citation>
    <scope>IDENTIFICATION</scope>
</reference>
<evidence type="ECO:0000259" key="10">
    <source>
        <dbReference type="PROSITE" id="PS50115"/>
    </source>
</evidence>
<dbReference type="SUPFAM" id="SSF57863">
    <property type="entry name" value="ArfGap/RecO-like zinc finger"/>
    <property type="match status" value="1"/>
</dbReference>
<dbReference type="GO" id="GO:1902936">
    <property type="term" value="F:phosphatidylinositol bisphosphate binding"/>
    <property type="evidence" value="ECO:0007669"/>
    <property type="project" value="InterPro"/>
</dbReference>
<dbReference type="GO" id="GO:0005886">
    <property type="term" value="C:plasma membrane"/>
    <property type="evidence" value="ECO:0007669"/>
    <property type="project" value="TreeGrafter"/>
</dbReference>
<keyword evidence="5" id="KW-0677">Repeat</keyword>
<dbReference type="Gene3D" id="2.30.29.30">
    <property type="entry name" value="Pleckstrin-homology domain (PH domain)/Phosphotyrosine-binding domain (PTB)"/>
    <property type="match status" value="2"/>
</dbReference>
<evidence type="ECO:0000256" key="7">
    <source>
        <dbReference type="ARBA" id="ARBA00022833"/>
    </source>
</evidence>
<dbReference type="InterPro" id="IPR001849">
    <property type="entry name" value="PH_domain"/>
</dbReference>
<dbReference type="GO" id="GO:0005737">
    <property type="term" value="C:cytoplasm"/>
    <property type="evidence" value="ECO:0007669"/>
    <property type="project" value="UniProtKB-SubCell"/>
</dbReference>
<dbReference type="InterPro" id="IPR001164">
    <property type="entry name" value="ArfGAP_dom"/>
</dbReference>
<dbReference type="GO" id="GO:0005096">
    <property type="term" value="F:GTPase activator activity"/>
    <property type="evidence" value="ECO:0007669"/>
    <property type="project" value="UniProtKB-KW"/>
</dbReference>
<dbReference type="GO" id="GO:0005547">
    <property type="term" value="F:phosphatidylinositol-3,4,5-trisphosphate binding"/>
    <property type="evidence" value="ECO:0007669"/>
    <property type="project" value="TreeGrafter"/>
</dbReference>
<dbReference type="RefSeq" id="XP_018593831.2">
    <property type="nucleotide sequence ID" value="XM_018738315.2"/>
</dbReference>
<evidence type="ECO:0000313" key="11">
    <source>
        <dbReference type="Ensembl" id="ENSSFOP00015015334.2"/>
    </source>
</evidence>
<dbReference type="PANTHER" id="PTHR46021:SF3">
    <property type="entry name" value="ARF-GAP WITH DUAL PH DOMAIN-CONTAINING PROTEIN 1"/>
    <property type="match status" value="1"/>
</dbReference>
<protein>
    <submittedName>
        <fullName evidence="11">ArfGAP with dual PH domains 1</fullName>
    </submittedName>
</protein>
<evidence type="ECO:0000256" key="8">
    <source>
        <dbReference type="PROSITE-ProRule" id="PRU00288"/>
    </source>
</evidence>
<feature type="domain" description="PH" evidence="9">
    <location>
        <begin position="130"/>
        <end position="231"/>
    </location>
</feature>
<dbReference type="PANTHER" id="PTHR46021">
    <property type="entry name" value="ARF-GAP WITH DUAL PH DOMAIN-CONTAINING PROTEIN 1-LIKE PROTEIN"/>
    <property type="match status" value="1"/>
</dbReference>
<dbReference type="SMART" id="SM00105">
    <property type="entry name" value="ArfGap"/>
    <property type="match status" value="1"/>
</dbReference>
<keyword evidence="4" id="KW-0479">Metal-binding</keyword>
<keyword evidence="6 8" id="KW-0863">Zinc-finger</keyword>
<dbReference type="InterPro" id="IPR052589">
    <property type="entry name" value="Arf-GAP_dual-PH_domain"/>
</dbReference>
<dbReference type="OrthoDB" id="10266696at2759"/>
<evidence type="ECO:0000256" key="6">
    <source>
        <dbReference type="ARBA" id="ARBA00022771"/>
    </source>
</evidence>
<dbReference type="InterPro" id="IPR011993">
    <property type="entry name" value="PH-like_dom_sf"/>
</dbReference>
<dbReference type="AlphaFoldDB" id="A0A8C9RF25"/>
<comment type="subcellular location">
    <subcellularLocation>
        <location evidence="1">Cytoplasm</location>
    </subcellularLocation>
</comment>
<dbReference type="PRINTS" id="PR00405">
    <property type="entry name" value="REVINTRACTNG"/>
</dbReference>
<organism evidence="11 12">
    <name type="scientific">Scleropages formosus</name>
    <name type="common">Asian bonytongue</name>
    <name type="synonym">Osteoglossum formosum</name>
    <dbReference type="NCBI Taxonomy" id="113540"/>
    <lineage>
        <taxon>Eukaryota</taxon>
        <taxon>Metazoa</taxon>
        <taxon>Chordata</taxon>
        <taxon>Craniata</taxon>
        <taxon>Vertebrata</taxon>
        <taxon>Euteleostomi</taxon>
        <taxon>Actinopterygii</taxon>
        <taxon>Neopterygii</taxon>
        <taxon>Teleostei</taxon>
        <taxon>Osteoglossocephala</taxon>
        <taxon>Osteoglossomorpha</taxon>
        <taxon>Osteoglossiformes</taxon>
        <taxon>Osteoglossidae</taxon>
        <taxon>Scleropages</taxon>
    </lineage>
</organism>
<name>A0A8C9RF25_SCLFO</name>
<dbReference type="GeneID" id="108925942"/>
<evidence type="ECO:0000256" key="4">
    <source>
        <dbReference type="ARBA" id="ARBA00022723"/>
    </source>
</evidence>
<dbReference type="SUPFAM" id="SSF50729">
    <property type="entry name" value="PH domain-like"/>
    <property type="match status" value="2"/>
</dbReference>
<dbReference type="CDD" id="cd13252">
    <property type="entry name" value="PH1_ADAP"/>
    <property type="match status" value="1"/>
</dbReference>
<evidence type="ECO:0000256" key="2">
    <source>
        <dbReference type="ARBA" id="ARBA00022468"/>
    </source>
</evidence>
<dbReference type="Pfam" id="PF00169">
    <property type="entry name" value="PH"/>
    <property type="match status" value="2"/>
</dbReference>
<dbReference type="InterPro" id="IPR038508">
    <property type="entry name" value="ArfGAP_dom_sf"/>
</dbReference>
<dbReference type="CDD" id="cd01251">
    <property type="entry name" value="PH2_ADAP"/>
    <property type="match status" value="1"/>
</dbReference>
<dbReference type="PROSITE" id="PS50115">
    <property type="entry name" value="ARFGAP"/>
    <property type="match status" value="1"/>
</dbReference>
<evidence type="ECO:0000259" key="9">
    <source>
        <dbReference type="PROSITE" id="PS50003"/>
    </source>
</evidence>
<reference evidence="11" key="3">
    <citation type="submission" date="2025-09" db="UniProtKB">
        <authorList>
            <consortium name="Ensembl"/>
        </authorList>
    </citation>
    <scope>IDENTIFICATION</scope>
</reference>
<reference evidence="11 12" key="1">
    <citation type="submission" date="2019-04" db="EMBL/GenBank/DDBJ databases">
        <authorList>
            <consortium name="Wellcome Sanger Institute Data Sharing"/>
        </authorList>
    </citation>
    <scope>NUCLEOTIDE SEQUENCE [LARGE SCALE GENOMIC DNA]</scope>
</reference>
<accession>A0A8C9RF25</accession>
<evidence type="ECO:0000313" key="12">
    <source>
        <dbReference type="Proteomes" id="UP000694397"/>
    </source>
</evidence>
<dbReference type="GeneTree" id="ENSGT00940000155698"/>
<feature type="domain" description="Arf-GAP" evidence="10">
    <location>
        <begin position="9"/>
        <end position="127"/>
    </location>
</feature>
<dbReference type="Proteomes" id="UP000694397">
    <property type="component" value="Chromosome 3"/>
</dbReference>
<dbReference type="Gene3D" id="1.10.220.150">
    <property type="entry name" value="Arf GTPase activating protein"/>
    <property type="match status" value="1"/>
</dbReference>
<feature type="domain" description="PH" evidence="9">
    <location>
        <begin position="253"/>
        <end position="358"/>
    </location>
</feature>
<evidence type="ECO:0000256" key="1">
    <source>
        <dbReference type="ARBA" id="ARBA00004496"/>
    </source>
</evidence>
<keyword evidence="12" id="KW-1185">Reference proteome</keyword>
<dbReference type="PROSITE" id="PS50003">
    <property type="entry name" value="PH_DOMAIN"/>
    <property type="match status" value="2"/>
</dbReference>
<proteinExistence type="predicted"/>
<dbReference type="InterPro" id="IPR037851">
    <property type="entry name" value="PH2_ADAP"/>
</dbReference>
<keyword evidence="2" id="KW-0343">GTPase activation</keyword>
<keyword evidence="3" id="KW-0963">Cytoplasm</keyword>